<dbReference type="Gene3D" id="1.25.40.10">
    <property type="entry name" value="Tetratricopeptide repeat domain"/>
    <property type="match status" value="1"/>
</dbReference>
<evidence type="ECO:0000256" key="5">
    <source>
        <dbReference type="ARBA" id="ARBA00023128"/>
    </source>
</evidence>
<evidence type="ECO:0000256" key="3">
    <source>
        <dbReference type="ARBA" id="ARBA00022737"/>
    </source>
</evidence>
<dbReference type="Proteomes" id="UP001219355">
    <property type="component" value="Chromosome 4"/>
</dbReference>
<evidence type="ECO:0000256" key="6">
    <source>
        <dbReference type="ARBA" id="ARBA00044493"/>
    </source>
</evidence>
<dbReference type="AlphaFoldDB" id="A0AAF0DLL5"/>
<dbReference type="PANTHER" id="PTHR47447:SF21">
    <property type="entry name" value="PENTACOTRIPEPTIDE-REPEAT REGION OF PRORP DOMAIN-CONTAINING PROTEIN"/>
    <property type="match status" value="1"/>
</dbReference>
<keyword evidence="9" id="KW-1185">Reference proteome</keyword>
<organism evidence="8 9">
    <name type="scientific">Emydomyces testavorans</name>
    <dbReference type="NCBI Taxonomy" id="2070801"/>
    <lineage>
        <taxon>Eukaryota</taxon>
        <taxon>Fungi</taxon>
        <taxon>Dikarya</taxon>
        <taxon>Ascomycota</taxon>
        <taxon>Pezizomycotina</taxon>
        <taxon>Eurotiomycetes</taxon>
        <taxon>Eurotiomycetidae</taxon>
        <taxon>Onygenales</taxon>
        <taxon>Nannizziopsiaceae</taxon>
        <taxon>Emydomyces</taxon>
    </lineage>
</organism>
<dbReference type="InterPro" id="IPR024319">
    <property type="entry name" value="ATPase_expression_mit"/>
</dbReference>
<dbReference type="InterPro" id="IPR011990">
    <property type="entry name" value="TPR-like_helical_dom_sf"/>
</dbReference>
<protein>
    <recommendedName>
        <fullName evidence="10">Pentatricopeptide repeat domain-containing protein</fullName>
    </recommendedName>
</protein>
<dbReference type="Pfam" id="PF12921">
    <property type="entry name" value="ATP13"/>
    <property type="match status" value="1"/>
</dbReference>
<comment type="subcellular location">
    <subcellularLocation>
        <location evidence="1">Mitochondrion</location>
    </subcellularLocation>
</comment>
<name>A0AAF0DLL5_9EURO</name>
<keyword evidence="5" id="KW-0496">Mitochondrion</keyword>
<keyword evidence="3" id="KW-0677">Repeat</keyword>
<evidence type="ECO:0000313" key="8">
    <source>
        <dbReference type="EMBL" id="WEW61059.1"/>
    </source>
</evidence>
<evidence type="ECO:0000256" key="1">
    <source>
        <dbReference type="ARBA" id="ARBA00004173"/>
    </source>
</evidence>
<comment type="function">
    <text evidence="6">Regulates mitochondrial small subunit maturation by controlling 15S rRNA 5'-end processing. Localizes to the 5' precursor of the 15S rRNA in a position that is subsequently occupied by mS47 in the mature yeast mtSSU. Uses structure and sequence-specific RNA recognition, binding to a single-stranded region of the precursor and specifically recognizing bases -6 to -1. The exchange of Ccm1 for mS47 is coupled to the irreversible removal of precursor rRNA that is accompanied by conformational changes of the mitoribosomal proteins uS5m and mS26. These conformational changes signal completion of 5'-end rRNA processing through protection of the mature 5'-end of the 15S rRNA and stabilization of mS47. The removal of the 5' precursor together with the dissociation of Ccm1 may be catalyzed by the 5'-3' exoribonuclease Pet127. Involved in the specific removal of group I introns in mitochondrial encoded transcripts.</text>
</comment>
<evidence type="ECO:0000256" key="2">
    <source>
        <dbReference type="ARBA" id="ARBA00006192"/>
    </source>
</evidence>
<evidence type="ECO:0008006" key="10">
    <source>
        <dbReference type="Google" id="ProtNLM"/>
    </source>
</evidence>
<dbReference type="EMBL" id="CP120630">
    <property type="protein sequence ID" value="WEW61059.1"/>
    <property type="molecule type" value="Genomic_DNA"/>
</dbReference>
<comment type="subunit">
    <text evidence="7">Binds to mitochondrial small subunit 15S rRNA.</text>
</comment>
<keyword evidence="4" id="KW-0809">Transit peptide</keyword>
<evidence type="ECO:0000313" key="9">
    <source>
        <dbReference type="Proteomes" id="UP001219355"/>
    </source>
</evidence>
<gene>
    <name evidence="8" type="ORF">PRK78_006548</name>
</gene>
<evidence type="ECO:0000256" key="4">
    <source>
        <dbReference type="ARBA" id="ARBA00022946"/>
    </source>
</evidence>
<dbReference type="Pfam" id="PF13812">
    <property type="entry name" value="PPR_3"/>
    <property type="match status" value="1"/>
</dbReference>
<dbReference type="PANTHER" id="PTHR47447">
    <property type="entry name" value="OS03G0856100 PROTEIN"/>
    <property type="match status" value="1"/>
</dbReference>
<dbReference type="InterPro" id="IPR002885">
    <property type="entry name" value="PPR_rpt"/>
</dbReference>
<dbReference type="GO" id="GO:0005739">
    <property type="term" value="C:mitochondrion"/>
    <property type="evidence" value="ECO:0007669"/>
    <property type="project" value="UniProtKB-SubCell"/>
</dbReference>
<sequence length="694" mass="80592">MRGIGLLGETVGSQVCPSCLWRIASQNGSSWPSRDPLELLRSPTTFTRRPSSRRKRTHRLRWGINLPRAIHESAVPKLLSGEEPDFSSLIPGQNIGNHSRDQVISDGQVQDHATQQIDIRAILEEGQPARIMAGFLGSPEFQRAVHELPATTFVEVFRLLSPEYFIEPNKKIQSRLHPTTAYLNRILPHCIVIARFAARLESIASLRRAYHKLGLAEYTHLLSCSASMGYGRMAHSVWEAMARDRIEPTVECYNYFMEARVWDNAYVAKENHRLRSTLWIYEKRRRWWSNPGYRGYKTGKGGVRDEVHQLFDTMVKSGLNPNESTFIQIMTAASREWDVKAVKVTLKTVWNIDVDLLEKDPNNHPQVTVYATTSPLHPSSRLLYAVAHIFGSNNDFAMALKLVDFISQNYSIPIPQRVWQELLQWSFILSIERFGKHARENMVGKIPRDSPSKLFDVLISPPYNAIPNHRMYDIVVKLGWIEQSRDYTFQHMRAGRSLFLETLRTRDHSFHELSKMYKELATMRKAGLSSENLSFFADETENTPGIDDRYSTLSKPAYKHQLSHLYPSIKSPGPYWDLYNKLKLLNIKVAREVIYIQRWIRLVLTRRKWVGPKELWERQGIPDFIQEWREFLPYRVFYHTKTGTVEFDPVSFFPKDHQWDLARFMLPLWDADEREVLDHHGGIEALLKPLDDPR</sequence>
<reference evidence="8" key="1">
    <citation type="submission" date="2023-03" db="EMBL/GenBank/DDBJ databases">
        <title>Emydomyces testavorans Genome Sequence.</title>
        <authorList>
            <person name="Hoyer L."/>
        </authorList>
    </citation>
    <scope>NUCLEOTIDE SEQUENCE</scope>
    <source>
        <strain evidence="8">16-2883</strain>
    </source>
</reference>
<evidence type="ECO:0000256" key="7">
    <source>
        <dbReference type="ARBA" id="ARBA00044511"/>
    </source>
</evidence>
<accession>A0AAF0DLL5</accession>
<proteinExistence type="inferred from homology"/>
<comment type="similarity">
    <text evidence="2">Belongs to the CCM1 family.</text>
</comment>